<evidence type="ECO:0000313" key="2">
    <source>
        <dbReference type="EMBL" id="TNN89538.1"/>
    </source>
</evidence>
<name>A0A4Z2JIT7_9TELE</name>
<dbReference type="Proteomes" id="UP000314294">
    <property type="component" value="Unassembled WGS sequence"/>
</dbReference>
<sequence length="138" mass="15307">MADASDPSPGSQRRHKENRTERGGFCFGTPVSSPTLSLPFPLWGSACNKAFIPIYHITHGTPQARIQTFWFSPENGTVHSDSGDTLLMVLLWFLLLKASCRHPPHLPARWCDPSRGQEVMKLIQLTGLLLQGLLPPYG</sequence>
<organism evidence="2 3">
    <name type="scientific">Liparis tanakae</name>
    <name type="common">Tanaka's snailfish</name>
    <dbReference type="NCBI Taxonomy" id="230148"/>
    <lineage>
        <taxon>Eukaryota</taxon>
        <taxon>Metazoa</taxon>
        <taxon>Chordata</taxon>
        <taxon>Craniata</taxon>
        <taxon>Vertebrata</taxon>
        <taxon>Euteleostomi</taxon>
        <taxon>Actinopterygii</taxon>
        <taxon>Neopterygii</taxon>
        <taxon>Teleostei</taxon>
        <taxon>Neoteleostei</taxon>
        <taxon>Acanthomorphata</taxon>
        <taxon>Eupercaria</taxon>
        <taxon>Perciformes</taxon>
        <taxon>Cottioidei</taxon>
        <taxon>Cottales</taxon>
        <taxon>Liparidae</taxon>
        <taxon>Liparis</taxon>
    </lineage>
</organism>
<keyword evidence="3" id="KW-1185">Reference proteome</keyword>
<accession>A0A4Z2JIT7</accession>
<reference evidence="2 3" key="1">
    <citation type="submission" date="2019-03" db="EMBL/GenBank/DDBJ databases">
        <title>First draft genome of Liparis tanakae, snailfish: a comprehensive survey of snailfish specific genes.</title>
        <authorList>
            <person name="Kim W."/>
            <person name="Song I."/>
            <person name="Jeong J.-H."/>
            <person name="Kim D."/>
            <person name="Kim S."/>
            <person name="Ryu S."/>
            <person name="Song J.Y."/>
            <person name="Lee S.K."/>
        </authorList>
    </citation>
    <scope>NUCLEOTIDE SEQUENCE [LARGE SCALE GENOMIC DNA]</scope>
    <source>
        <tissue evidence="2">Muscle</tissue>
    </source>
</reference>
<dbReference type="EMBL" id="SRLO01000001">
    <property type="protein sequence ID" value="TNN89538.1"/>
    <property type="molecule type" value="Genomic_DNA"/>
</dbReference>
<comment type="caution">
    <text evidence="2">The sequence shown here is derived from an EMBL/GenBank/DDBJ whole genome shotgun (WGS) entry which is preliminary data.</text>
</comment>
<gene>
    <name evidence="2" type="ORF">EYF80_000141</name>
</gene>
<dbReference type="AlphaFoldDB" id="A0A4Z2JIT7"/>
<evidence type="ECO:0000313" key="3">
    <source>
        <dbReference type="Proteomes" id="UP000314294"/>
    </source>
</evidence>
<protein>
    <submittedName>
        <fullName evidence="2">Uncharacterized protein</fullName>
    </submittedName>
</protein>
<feature type="region of interest" description="Disordered" evidence="1">
    <location>
        <begin position="1"/>
        <end position="26"/>
    </location>
</feature>
<evidence type="ECO:0000256" key="1">
    <source>
        <dbReference type="SAM" id="MobiDB-lite"/>
    </source>
</evidence>
<proteinExistence type="predicted"/>